<name>A0A6L9UKS3_9HYPH</name>
<gene>
    <name evidence="5" type="ORF">GR212_35965</name>
</gene>
<dbReference type="AlphaFoldDB" id="A0A6L9UKS3"/>
<dbReference type="FunFam" id="3.20.20.100:FF:000004">
    <property type="entry name" value="Oxidoreductase, aldo/keto reductase"/>
    <property type="match status" value="1"/>
</dbReference>
<dbReference type="Proteomes" id="UP000483035">
    <property type="component" value="Unassembled WGS sequence"/>
</dbReference>
<sequence>MSVDHYYLLGRSGLRVSRLALGTMTFGNGGIRGIAGSWGADAPAAREIFSRYIAAGGNFIDTANSYAGGLSEELVGTFVAEAGVRDAVVIATKFSNSLSSGNPNAGGNGRKAMMQAVDASLKRLKTDYIDLYLLHTWDRMTPAEEVMRTFDDLVRAGKIRYAGFSDVPGWYAARAQTWAEAHALTQPICLQLPYSLVERSIEHEFMPLSEAIGLGITAWSPLAMGLLSGKYRSGALEQGRLSQDDSGSGLGLFTERNTRILAALERIAGEIGRSMAQVALNWCVNRPGVAAAIVGASRLSQLEDNLAALDFTIPSELRSELDGVTAIDAPYPYSLFADDYQAGILNTGTSVGDKPPSYRRDILLPKVTDYAFGQPKDKERA</sequence>
<evidence type="ECO:0000313" key="6">
    <source>
        <dbReference type="Proteomes" id="UP000483035"/>
    </source>
</evidence>
<keyword evidence="2" id="KW-0521">NADP</keyword>
<comment type="similarity">
    <text evidence="1">Belongs to the shaker potassium channel beta subunit family.</text>
</comment>
<organism evidence="5 6">
    <name type="scientific">Rhizobium lusitanum</name>
    <dbReference type="NCBI Taxonomy" id="293958"/>
    <lineage>
        <taxon>Bacteria</taxon>
        <taxon>Pseudomonadati</taxon>
        <taxon>Pseudomonadota</taxon>
        <taxon>Alphaproteobacteria</taxon>
        <taxon>Hyphomicrobiales</taxon>
        <taxon>Rhizobiaceae</taxon>
        <taxon>Rhizobium/Agrobacterium group</taxon>
        <taxon>Rhizobium</taxon>
    </lineage>
</organism>
<evidence type="ECO:0000256" key="3">
    <source>
        <dbReference type="ARBA" id="ARBA00023002"/>
    </source>
</evidence>
<comment type="caution">
    <text evidence="5">The sequence shown here is derived from an EMBL/GenBank/DDBJ whole genome shotgun (WGS) entry which is preliminary data.</text>
</comment>
<evidence type="ECO:0000256" key="2">
    <source>
        <dbReference type="ARBA" id="ARBA00022857"/>
    </source>
</evidence>
<accession>A0A6L9UKS3</accession>
<evidence type="ECO:0000313" key="5">
    <source>
        <dbReference type="EMBL" id="NEI74932.1"/>
    </source>
</evidence>
<dbReference type="GO" id="GO:0005829">
    <property type="term" value="C:cytosol"/>
    <property type="evidence" value="ECO:0007669"/>
    <property type="project" value="UniProtKB-ARBA"/>
</dbReference>
<dbReference type="SUPFAM" id="SSF51430">
    <property type="entry name" value="NAD(P)-linked oxidoreductase"/>
    <property type="match status" value="1"/>
</dbReference>
<protein>
    <submittedName>
        <fullName evidence="5">Aldo/keto reductase</fullName>
    </submittedName>
</protein>
<proteinExistence type="inferred from homology"/>
<dbReference type="InterPro" id="IPR036812">
    <property type="entry name" value="NAD(P)_OxRdtase_dom_sf"/>
</dbReference>
<dbReference type="Gene3D" id="3.20.20.100">
    <property type="entry name" value="NADP-dependent oxidoreductase domain"/>
    <property type="match status" value="1"/>
</dbReference>
<dbReference type="InterPro" id="IPR023210">
    <property type="entry name" value="NADP_OxRdtase_dom"/>
</dbReference>
<dbReference type="PRINTS" id="PR01577">
    <property type="entry name" value="KCNABCHANNEL"/>
</dbReference>
<feature type="domain" description="NADP-dependent oxidoreductase" evidence="4">
    <location>
        <begin position="18"/>
        <end position="323"/>
    </location>
</feature>
<dbReference type="EMBL" id="WUEY01000045">
    <property type="protein sequence ID" value="NEI74932.1"/>
    <property type="molecule type" value="Genomic_DNA"/>
</dbReference>
<dbReference type="PANTHER" id="PTHR43364:SF4">
    <property type="entry name" value="NAD(P)-LINKED OXIDOREDUCTASE SUPERFAMILY PROTEIN"/>
    <property type="match status" value="1"/>
</dbReference>
<dbReference type="PANTHER" id="PTHR43364">
    <property type="entry name" value="NADH-SPECIFIC METHYLGLYOXAL REDUCTASE-RELATED"/>
    <property type="match status" value="1"/>
</dbReference>
<evidence type="ECO:0000259" key="4">
    <source>
        <dbReference type="Pfam" id="PF00248"/>
    </source>
</evidence>
<dbReference type="GO" id="GO:0016491">
    <property type="term" value="F:oxidoreductase activity"/>
    <property type="evidence" value="ECO:0007669"/>
    <property type="project" value="UniProtKB-KW"/>
</dbReference>
<reference evidence="5 6" key="1">
    <citation type="submission" date="2019-12" db="EMBL/GenBank/DDBJ databases">
        <title>Rhizobium genotypes associated with high levels of biological nitrogen fixation by grain legumes in a temperate-maritime cropping system.</title>
        <authorList>
            <person name="Maluk M."/>
            <person name="Francesc Ferrando Molina F."/>
            <person name="Lopez Del Egido L."/>
            <person name="Lafos M."/>
            <person name="Langarica-Fuentes A."/>
            <person name="Gebre Yohannes G."/>
            <person name="Young M.W."/>
            <person name="Martin P."/>
            <person name="Gantlett R."/>
            <person name="Kenicer G."/>
            <person name="Hawes C."/>
            <person name="Begg G.S."/>
            <person name="Quilliam R.S."/>
            <person name="Squire G.R."/>
            <person name="Poole P.S."/>
            <person name="Young P.W."/>
            <person name="Iannetta P.M."/>
            <person name="James E.K."/>
        </authorList>
    </citation>
    <scope>NUCLEOTIDE SEQUENCE [LARGE SCALE GENOMIC DNA]</scope>
    <source>
        <strain evidence="5 6">JHI1118</strain>
    </source>
</reference>
<keyword evidence="3" id="KW-0560">Oxidoreductase</keyword>
<evidence type="ECO:0000256" key="1">
    <source>
        <dbReference type="ARBA" id="ARBA00006515"/>
    </source>
</evidence>
<dbReference type="InterPro" id="IPR050523">
    <property type="entry name" value="AKR_Detox_Biosynth"/>
</dbReference>
<dbReference type="CDD" id="cd19080">
    <property type="entry name" value="AKR_AKR9A_9B"/>
    <property type="match status" value="1"/>
</dbReference>
<dbReference type="InterPro" id="IPR005399">
    <property type="entry name" value="K_chnl_volt-dep_bsu_KCNAB-rel"/>
</dbReference>
<dbReference type="Pfam" id="PF00248">
    <property type="entry name" value="Aldo_ket_red"/>
    <property type="match status" value="1"/>
</dbReference>
<dbReference type="RefSeq" id="WP_163994802.1">
    <property type="nucleotide sequence ID" value="NZ_WUEY01000045.1"/>
</dbReference>